<dbReference type="PANTHER" id="PTHR42673:SF4">
    <property type="entry name" value="MALEYLACETOACETATE ISOMERASE"/>
    <property type="match status" value="1"/>
</dbReference>
<keyword evidence="8" id="KW-1185">Reference proteome</keyword>
<dbReference type="InterPro" id="IPR004045">
    <property type="entry name" value="Glutathione_S-Trfase_N"/>
</dbReference>
<dbReference type="EC" id="2.5.1.18" evidence="2"/>
<sequence length="232" mass="26086">MAATSGEIENSSNSKEKKLKLYSYWKSSCSHRVRIALNLKELDYEYIPVNLLKGEHLSPEFKKLNPIGYVPVLVDGDFAISDSSAICMYIEEKYPQNPLLPEDLQRKAINYQAANIVSSSIQSLQNLAVLNYIAEKAGPDETLPWAQFHIRKGFTALEEFLKDYAGKYATGDQVTLADVFLAPQIYSAIKRFNLDMSQFPLLSRLNEAYCEIPAFRDAMPENQLDTPSAATS</sequence>
<dbReference type="OrthoDB" id="4951845at2759"/>
<reference evidence="8" key="1">
    <citation type="submission" date="2016-04" db="EMBL/GenBank/DDBJ databases">
        <title>Cephalotus genome sequencing.</title>
        <authorList>
            <person name="Fukushima K."/>
            <person name="Hasebe M."/>
            <person name="Fang X."/>
        </authorList>
    </citation>
    <scope>NUCLEOTIDE SEQUENCE [LARGE SCALE GENOMIC DNA]</scope>
    <source>
        <strain evidence="8">cv. St1</strain>
    </source>
</reference>
<dbReference type="SUPFAM" id="SSF47616">
    <property type="entry name" value="GST C-terminal domain-like"/>
    <property type="match status" value="1"/>
</dbReference>
<evidence type="ECO:0000256" key="1">
    <source>
        <dbReference type="ARBA" id="ARBA00010007"/>
    </source>
</evidence>
<dbReference type="FunFam" id="3.40.30.10:FF:000100">
    <property type="entry name" value="Glutathione S-transferase Z1"/>
    <property type="match status" value="1"/>
</dbReference>
<protein>
    <recommendedName>
        <fullName evidence="2">glutathione transferase</fullName>
        <ecNumber evidence="2">2.5.1.18</ecNumber>
    </recommendedName>
</protein>
<proteinExistence type="inferred from homology"/>
<dbReference type="InterPro" id="IPR036282">
    <property type="entry name" value="Glutathione-S-Trfase_C_sf"/>
</dbReference>
<evidence type="ECO:0000256" key="3">
    <source>
        <dbReference type="ARBA" id="ARBA00022679"/>
    </source>
</evidence>
<dbReference type="Proteomes" id="UP000187406">
    <property type="component" value="Unassembled WGS sequence"/>
</dbReference>
<feature type="domain" description="GST C-terminal" evidence="6">
    <location>
        <begin position="103"/>
        <end position="228"/>
    </location>
</feature>
<name>A0A1Q3B754_CEPFO</name>
<dbReference type="GO" id="GO:0006749">
    <property type="term" value="P:glutathione metabolic process"/>
    <property type="evidence" value="ECO:0007669"/>
    <property type="project" value="TreeGrafter"/>
</dbReference>
<evidence type="ECO:0000256" key="4">
    <source>
        <dbReference type="ARBA" id="ARBA00047960"/>
    </source>
</evidence>
<dbReference type="SFLD" id="SFLDG00358">
    <property type="entry name" value="Main_(cytGST)"/>
    <property type="match status" value="1"/>
</dbReference>
<evidence type="ECO:0000313" key="8">
    <source>
        <dbReference type="Proteomes" id="UP000187406"/>
    </source>
</evidence>
<dbReference type="EMBL" id="BDDD01000318">
    <property type="protein sequence ID" value="GAV63749.1"/>
    <property type="molecule type" value="Genomic_DNA"/>
</dbReference>
<accession>A0A1Q3B754</accession>
<dbReference type="InterPro" id="IPR034330">
    <property type="entry name" value="GST_Zeta_C"/>
</dbReference>
<dbReference type="Gene3D" id="1.20.1050.10">
    <property type="match status" value="1"/>
</dbReference>
<dbReference type="InterPro" id="IPR040079">
    <property type="entry name" value="Glutathione_S-Trfase"/>
</dbReference>
<dbReference type="InParanoid" id="A0A1Q3B754"/>
<dbReference type="PROSITE" id="PS50405">
    <property type="entry name" value="GST_CTER"/>
    <property type="match status" value="1"/>
</dbReference>
<evidence type="ECO:0000313" key="7">
    <source>
        <dbReference type="EMBL" id="GAV63749.1"/>
    </source>
</evidence>
<gene>
    <name evidence="7" type="ORF">CFOL_v3_07267</name>
</gene>
<dbReference type="STRING" id="3775.A0A1Q3B754"/>
<dbReference type="CDD" id="cd03191">
    <property type="entry name" value="GST_C_Zeta"/>
    <property type="match status" value="1"/>
</dbReference>
<dbReference type="FunCoup" id="A0A1Q3B754">
    <property type="interactions" value="1519"/>
</dbReference>
<comment type="similarity">
    <text evidence="1">Belongs to the GST superfamily. Zeta family.</text>
</comment>
<dbReference type="GO" id="GO:0016034">
    <property type="term" value="F:maleylacetoacetate isomerase activity"/>
    <property type="evidence" value="ECO:0007669"/>
    <property type="project" value="TreeGrafter"/>
</dbReference>
<dbReference type="Pfam" id="PF02798">
    <property type="entry name" value="GST_N"/>
    <property type="match status" value="1"/>
</dbReference>
<dbReference type="InterPro" id="IPR034333">
    <property type="entry name" value="GST_Zeta_N"/>
</dbReference>
<dbReference type="PROSITE" id="PS50404">
    <property type="entry name" value="GST_NTER"/>
    <property type="match status" value="1"/>
</dbReference>
<evidence type="ECO:0000259" key="5">
    <source>
        <dbReference type="PROSITE" id="PS50404"/>
    </source>
</evidence>
<dbReference type="InterPro" id="IPR010987">
    <property type="entry name" value="Glutathione-S-Trfase_C-like"/>
</dbReference>
<dbReference type="GO" id="GO:0004364">
    <property type="term" value="F:glutathione transferase activity"/>
    <property type="evidence" value="ECO:0007669"/>
    <property type="project" value="UniProtKB-EC"/>
</dbReference>
<dbReference type="InterPro" id="IPR005955">
    <property type="entry name" value="GST_Zeta"/>
</dbReference>
<feature type="domain" description="GST N-terminal" evidence="5">
    <location>
        <begin position="17"/>
        <end position="98"/>
    </location>
</feature>
<dbReference type="NCBIfam" id="TIGR01262">
    <property type="entry name" value="maiA"/>
    <property type="match status" value="1"/>
</dbReference>
<dbReference type="Gene3D" id="3.40.30.10">
    <property type="entry name" value="Glutaredoxin"/>
    <property type="match status" value="1"/>
</dbReference>
<dbReference type="Pfam" id="PF13410">
    <property type="entry name" value="GST_C_2"/>
    <property type="match status" value="1"/>
</dbReference>
<dbReference type="SFLD" id="SFLDS00019">
    <property type="entry name" value="Glutathione_Transferase_(cytos"/>
    <property type="match status" value="1"/>
</dbReference>
<comment type="caution">
    <text evidence="7">The sequence shown here is derived from an EMBL/GenBank/DDBJ whole genome shotgun (WGS) entry which is preliminary data.</text>
</comment>
<comment type="catalytic activity">
    <reaction evidence="4">
        <text>RX + glutathione = an S-substituted glutathione + a halide anion + H(+)</text>
        <dbReference type="Rhea" id="RHEA:16437"/>
        <dbReference type="ChEBI" id="CHEBI:15378"/>
        <dbReference type="ChEBI" id="CHEBI:16042"/>
        <dbReference type="ChEBI" id="CHEBI:17792"/>
        <dbReference type="ChEBI" id="CHEBI:57925"/>
        <dbReference type="ChEBI" id="CHEBI:90779"/>
        <dbReference type="EC" id="2.5.1.18"/>
    </reaction>
</comment>
<evidence type="ECO:0000259" key="6">
    <source>
        <dbReference type="PROSITE" id="PS50405"/>
    </source>
</evidence>
<dbReference type="AlphaFoldDB" id="A0A1Q3B754"/>
<dbReference type="GO" id="GO:0005737">
    <property type="term" value="C:cytoplasm"/>
    <property type="evidence" value="ECO:0007669"/>
    <property type="project" value="InterPro"/>
</dbReference>
<dbReference type="GO" id="GO:0006559">
    <property type="term" value="P:L-phenylalanine catabolic process"/>
    <property type="evidence" value="ECO:0007669"/>
    <property type="project" value="TreeGrafter"/>
</dbReference>
<keyword evidence="3" id="KW-0808">Transferase</keyword>
<organism evidence="7 8">
    <name type="scientific">Cephalotus follicularis</name>
    <name type="common">Albany pitcher plant</name>
    <dbReference type="NCBI Taxonomy" id="3775"/>
    <lineage>
        <taxon>Eukaryota</taxon>
        <taxon>Viridiplantae</taxon>
        <taxon>Streptophyta</taxon>
        <taxon>Embryophyta</taxon>
        <taxon>Tracheophyta</taxon>
        <taxon>Spermatophyta</taxon>
        <taxon>Magnoliopsida</taxon>
        <taxon>eudicotyledons</taxon>
        <taxon>Gunneridae</taxon>
        <taxon>Pentapetalae</taxon>
        <taxon>rosids</taxon>
        <taxon>fabids</taxon>
        <taxon>Oxalidales</taxon>
        <taxon>Cephalotaceae</taxon>
        <taxon>Cephalotus</taxon>
    </lineage>
</organism>
<dbReference type="InterPro" id="IPR036249">
    <property type="entry name" value="Thioredoxin-like_sf"/>
</dbReference>
<dbReference type="CDD" id="cd03042">
    <property type="entry name" value="GST_N_Zeta"/>
    <property type="match status" value="1"/>
</dbReference>
<dbReference type="FunFam" id="1.20.1050.10:FF:000017">
    <property type="entry name" value="Maleylacetoacetate isomerase"/>
    <property type="match status" value="1"/>
</dbReference>
<dbReference type="SUPFAM" id="SSF52833">
    <property type="entry name" value="Thioredoxin-like"/>
    <property type="match status" value="1"/>
</dbReference>
<evidence type="ECO:0000256" key="2">
    <source>
        <dbReference type="ARBA" id="ARBA00012452"/>
    </source>
</evidence>
<dbReference type="GO" id="GO:0009407">
    <property type="term" value="P:toxin catabolic process"/>
    <property type="evidence" value="ECO:0007669"/>
    <property type="project" value="UniProtKB-ARBA"/>
</dbReference>
<dbReference type="PANTHER" id="PTHR42673">
    <property type="entry name" value="MALEYLACETOACETATE ISOMERASE"/>
    <property type="match status" value="1"/>
</dbReference>